<dbReference type="RefSeq" id="XP_047605999.1">
    <property type="nucleotide sequence ID" value="XM_047751051.1"/>
</dbReference>
<gene>
    <name evidence="1" type="ORF">TERG_12028</name>
</gene>
<sequence length="163" mass="18831">MIPLYYRPRNRHRPCSRSRTTGRSIYPLHRTVCNRDNILRPYGMCSTWDSFLRHRSRLPCPGYSSVSGHRGSRRTDSSLMVQRSHIPYHSSFRETHSMSQSMDHSSLWLHNLCLACCSSQSACSFGSFCSTLRQSGIRLEESSILAFSLSYRPESYLCFSYSL</sequence>
<dbReference type="HOGENOM" id="CLU_1628244_0_0_1"/>
<accession>A0A080WMB8</accession>
<name>A0A080WMB8_TRIRC</name>
<dbReference type="AlphaFoldDB" id="A0A080WMB8"/>
<evidence type="ECO:0000313" key="1">
    <source>
        <dbReference type="EMBL" id="KFL61270.1"/>
    </source>
</evidence>
<protein>
    <submittedName>
        <fullName evidence="1">Uncharacterized protein</fullName>
    </submittedName>
</protein>
<reference evidence="2" key="1">
    <citation type="journal article" date="2012" name="MBio">
        <title>Comparative genome analysis of Trichophyton rubrum and related dermatophytes reveals candidate genes involved in infection.</title>
        <authorList>
            <person name="Martinez D.A."/>
            <person name="Oliver B.G."/>
            <person name="Graeser Y."/>
            <person name="Goldberg J.M."/>
            <person name="Li W."/>
            <person name="Martinez-Rossi N.M."/>
            <person name="Monod M."/>
            <person name="Shelest E."/>
            <person name="Barton R.C."/>
            <person name="Birch E."/>
            <person name="Brakhage A.A."/>
            <person name="Chen Z."/>
            <person name="Gurr S.J."/>
            <person name="Heiman D."/>
            <person name="Heitman J."/>
            <person name="Kosti I."/>
            <person name="Rossi A."/>
            <person name="Saif S."/>
            <person name="Samalova M."/>
            <person name="Saunders C.W."/>
            <person name="Shea T."/>
            <person name="Summerbell R.C."/>
            <person name="Xu J."/>
            <person name="Young S."/>
            <person name="Zeng Q."/>
            <person name="Birren B.W."/>
            <person name="Cuomo C.A."/>
            <person name="White T.C."/>
        </authorList>
    </citation>
    <scope>NUCLEOTIDE SEQUENCE [LARGE SCALE GENOMIC DNA]</scope>
    <source>
        <strain evidence="2">ATCC MYA-4607 / CBS 118892</strain>
    </source>
</reference>
<keyword evidence="2" id="KW-1185">Reference proteome</keyword>
<dbReference type="InParanoid" id="A0A080WMB8"/>
<dbReference type="EMBL" id="GG700650">
    <property type="protein sequence ID" value="KFL61270.1"/>
    <property type="molecule type" value="Genomic_DNA"/>
</dbReference>
<dbReference type="Proteomes" id="UP000008864">
    <property type="component" value="Unassembled WGS sequence"/>
</dbReference>
<dbReference type="GeneID" id="71777336"/>
<organism evidence="1 2">
    <name type="scientific">Trichophyton rubrum (strain ATCC MYA-4607 / CBS 118892)</name>
    <name type="common">Athlete's foot fungus</name>
    <dbReference type="NCBI Taxonomy" id="559305"/>
    <lineage>
        <taxon>Eukaryota</taxon>
        <taxon>Fungi</taxon>
        <taxon>Dikarya</taxon>
        <taxon>Ascomycota</taxon>
        <taxon>Pezizomycotina</taxon>
        <taxon>Eurotiomycetes</taxon>
        <taxon>Eurotiomycetidae</taxon>
        <taxon>Onygenales</taxon>
        <taxon>Arthrodermataceae</taxon>
        <taxon>Trichophyton</taxon>
    </lineage>
</organism>
<dbReference type="VEuPathDB" id="FungiDB:TERG_12028"/>
<evidence type="ECO:0000313" key="2">
    <source>
        <dbReference type="Proteomes" id="UP000008864"/>
    </source>
</evidence>
<proteinExistence type="predicted"/>